<gene>
    <name evidence="6" type="ordered locus">Caci_3630</name>
</gene>
<dbReference type="InParanoid" id="C7QBR4"/>
<dbReference type="PANTHER" id="PTHR31339:SF9">
    <property type="entry name" value="PLASMIN AND FIBRONECTIN-BINDING PROTEIN A"/>
    <property type="match status" value="1"/>
</dbReference>
<dbReference type="PANTHER" id="PTHR31339">
    <property type="entry name" value="PECTIN LYASE-RELATED"/>
    <property type="match status" value="1"/>
</dbReference>
<dbReference type="GO" id="GO:0004650">
    <property type="term" value="F:polygalacturonase activity"/>
    <property type="evidence" value="ECO:0007669"/>
    <property type="project" value="InterPro"/>
</dbReference>
<name>C7QBR4_CATAD</name>
<evidence type="ECO:0000256" key="1">
    <source>
        <dbReference type="ARBA" id="ARBA00008834"/>
    </source>
</evidence>
<dbReference type="HOGENOM" id="CLU_016031_0_1_11"/>
<dbReference type="eggNOG" id="COG5434">
    <property type="taxonomic scope" value="Bacteria"/>
</dbReference>
<dbReference type="Proteomes" id="UP000000851">
    <property type="component" value="Chromosome"/>
</dbReference>
<evidence type="ECO:0000256" key="3">
    <source>
        <dbReference type="ARBA" id="ARBA00023295"/>
    </source>
</evidence>
<dbReference type="InterPro" id="IPR051801">
    <property type="entry name" value="GH28_Enzymes"/>
</dbReference>
<evidence type="ECO:0000313" key="7">
    <source>
        <dbReference type="Proteomes" id="UP000000851"/>
    </source>
</evidence>
<dbReference type="OrthoDB" id="3196343at2"/>
<keyword evidence="2 4" id="KW-0378">Hydrolase</keyword>
<reference evidence="6 7" key="1">
    <citation type="journal article" date="2009" name="Stand. Genomic Sci.">
        <title>Complete genome sequence of Catenulispora acidiphila type strain (ID 139908).</title>
        <authorList>
            <person name="Copeland A."/>
            <person name="Lapidus A."/>
            <person name="Glavina Del Rio T."/>
            <person name="Nolan M."/>
            <person name="Lucas S."/>
            <person name="Chen F."/>
            <person name="Tice H."/>
            <person name="Cheng J.F."/>
            <person name="Bruce D."/>
            <person name="Goodwin L."/>
            <person name="Pitluck S."/>
            <person name="Mikhailova N."/>
            <person name="Pati A."/>
            <person name="Ivanova N."/>
            <person name="Mavromatis K."/>
            <person name="Chen A."/>
            <person name="Palaniappan K."/>
            <person name="Chain P."/>
            <person name="Land M."/>
            <person name="Hauser L."/>
            <person name="Chang Y.J."/>
            <person name="Jeffries C.D."/>
            <person name="Chertkov O."/>
            <person name="Brettin T."/>
            <person name="Detter J.C."/>
            <person name="Han C."/>
            <person name="Ali Z."/>
            <person name="Tindall B.J."/>
            <person name="Goker M."/>
            <person name="Bristow J."/>
            <person name="Eisen J.A."/>
            <person name="Markowitz V."/>
            <person name="Hugenholtz P."/>
            <person name="Kyrpides N.C."/>
            <person name="Klenk H.P."/>
        </authorList>
    </citation>
    <scope>NUCLEOTIDE SEQUENCE [LARGE SCALE GENOMIC DNA]</scope>
    <source>
        <strain evidence="7">DSM 44928 / JCM 14897 / NBRC 102108 / NRRL B-24433 / ID139908</strain>
    </source>
</reference>
<accession>C7QBR4</accession>
<dbReference type="Pfam" id="PF00295">
    <property type="entry name" value="Glyco_hydro_28"/>
    <property type="match status" value="1"/>
</dbReference>
<keyword evidence="7" id="KW-1185">Reference proteome</keyword>
<protein>
    <submittedName>
        <fullName evidence="6">Glycoside hydrolase family 28</fullName>
    </submittedName>
</protein>
<proteinExistence type="inferred from homology"/>
<feature type="signal peptide" evidence="5">
    <location>
        <begin position="1"/>
        <end position="47"/>
    </location>
</feature>
<dbReference type="AlphaFoldDB" id="C7QBR4"/>
<dbReference type="STRING" id="479433.Caci_3630"/>
<dbReference type="SUPFAM" id="SSF51126">
    <property type="entry name" value="Pectin lyase-like"/>
    <property type="match status" value="1"/>
</dbReference>
<evidence type="ECO:0000256" key="4">
    <source>
        <dbReference type="RuleBase" id="RU361169"/>
    </source>
</evidence>
<evidence type="ECO:0000256" key="5">
    <source>
        <dbReference type="SAM" id="SignalP"/>
    </source>
</evidence>
<dbReference type="InterPro" id="IPR012334">
    <property type="entry name" value="Pectin_lyas_fold"/>
</dbReference>
<dbReference type="InterPro" id="IPR006626">
    <property type="entry name" value="PbH1"/>
</dbReference>
<evidence type="ECO:0000313" key="6">
    <source>
        <dbReference type="EMBL" id="ACU72533.1"/>
    </source>
</evidence>
<dbReference type="EMBL" id="CP001700">
    <property type="protein sequence ID" value="ACU72533.1"/>
    <property type="molecule type" value="Genomic_DNA"/>
</dbReference>
<keyword evidence="3 4" id="KW-0326">Glycosidase</keyword>
<dbReference type="KEGG" id="cai:Caci_3630"/>
<keyword evidence="5" id="KW-0732">Signal</keyword>
<sequence precursor="true">MTSRTTHHRVRVRVRVRAWRRASLSTLAAVGTAFTLTLGVTSTAASAAPVAPAAGVAVPGVARSVSEPSVPGTCQPVSAQLAKPGNELFSSTQESSPPDTARIQAALNSCAGTGKAVELTASGGNAAFLSAPLTVNKGEVLLVDAGVTLYASRNPADYQVAGQPKCGTIGASDGSTLGTATGCTPFLAVRGDNAGIMGTQCSTGAQGLIDGRGDQDMLGTTKTWWALAESAHDKTTKQQENPKLVTVFGASNVTMYHISLTNSPMFNVLLDRGDGFTAWGVRIDNPDTARNTDGFDPDSATNVLITDSYINTGDDGIAVKADAGGPAANVTVSNTSFWGIHGLSVGSQTEGGIQNVTFTGSYIHGGTDIHGDKASSNNGVRVKSDSSFGGTVSGVSFLNTCETGVEHLILLDPQYLTGNGSSVPDFAAVTINGLRAVNSTHGSSTLEGYDATHPLGLTLENVQLDATKVVAQYANIKMFNTNITPSGTDVTVTNVTGTGSVPSCSSFPSWPGL</sequence>
<dbReference type="InterPro" id="IPR011050">
    <property type="entry name" value="Pectin_lyase_fold/virulence"/>
</dbReference>
<feature type="chain" id="PRO_5002980813" evidence="5">
    <location>
        <begin position="48"/>
        <end position="513"/>
    </location>
</feature>
<dbReference type="Gene3D" id="2.160.20.10">
    <property type="entry name" value="Single-stranded right-handed beta-helix, Pectin lyase-like"/>
    <property type="match status" value="1"/>
</dbReference>
<dbReference type="InterPro" id="IPR000743">
    <property type="entry name" value="Glyco_hydro_28"/>
</dbReference>
<comment type="similarity">
    <text evidence="1 4">Belongs to the glycosyl hydrolase 28 family.</text>
</comment>
<dbReference type="RefSeq" id="WP_015792262.1">
    <property type="nucleotide sequence ID" value="NC_013131.1"/>
</dbReference>
<dbReference type="CAZy" id="GH28">
    <property type="family name" value="Glycoside Hydrolase Family 28"/>
</dbReference>
<organism evidence="6 7">
    <name type="scientific">Catenulispora acidiphila (strain DSM 44928 / JCM 14897 / NBRC 102108 / NRRL B-24433 / ID139908)</name>
    <dbReference type="NCBI Taxonomy" id="479433"/>
    <lineage>
        <taxon>Bacteria</taxon>
        <taxon>Bacillati</taxon>
        <taxon>Actinomycetota</taxon>
        <taxon>Actinomycetes</taxon>
        <taxon>Catenulisporales</taxon>
        <taxon>Catenulisporaceae</taxon>
        <taxon>Catenulispora</taxon>
    </lineage>
</organism>
<evidence type="ECO:0000256" key="2">
    <source>
        <dbReference type="ARBA" id="ARBA00022801"/>
    </source>
</evidence>
<dbReference type="GO" id="GO:0005975">
    <property type="term" value="P:carbohydrate metabolic process"/>
    <property type="evidence" value="ECO:0007669"/>
    <property type="project" value="InterPro"/>
</dbReference>
<dbReference type="SMART" id="SM00710">
    <property type="entry name" value="PbH1"/>
    <property type="match status" value="4"/>
</dbReference>